<evidence type="ECO:0000256" key="5">
    <source>
        <dbReference type="ARBA" id="ARBA00022729"/>
    </source>
</evidence>
<evidence type="ECO:0000256" key="6">
    <source>
        <dbReference type="SAM" id="SignalP"/>
    </source>
</evidence>
<dbReference type="RefSeq" id="WP_231662915.1">
    <property type="nucleotide sequence ID" value="NZ_BAABKI010000009.1"/>
</dbReference>
<evidence type="ECO:0000256" key="1">
    <source>
        <dbReference type="ARBA" id="ARBA00004196"/>
    </source>
</evidence>
<dbReference type="PANTHER" id="PTHR30532">
    <property type="entry name" value="IRON III DICITRATE-BINDING PERIPLASMIC PROTEIN"/>
    <property type="match status" value="1"/>
</dbReference>
<feature type="signal peptide" evidence="6">
    <location>
        <begin position="1"/>
        <end position="33"/>
    </location>
</feature>
<keyword evidence="9" id="KW-1185">Reference proteome</keyword>
<keyword evidence="4" id="KW-0408">Iron</keyword>
<gene>
    <name evidence="8" type="ORF">GCM10023342_05960</name>
</gene>
<protein>
    <submittedName>
        <fullName evidence="8">ABC transporter substrate-binding protein</fullName>
    </submittedName>
</protein>
<keyword evidence="3" id="KW-0813">Transport</keyword>
<dbReference type="InterPro" id="IPR051313">
    <property type="entry name" value="Bact_iron-sidero_bind"/>
</dbReference>
<keyword evidence="4" id="KW-0406">Ion transport</keyword>
<dbReference type="Pfam" id="PF01497">
    <property type="entry name" value="Peripla_BP_2"/>
    <property type="match status" value="1"/>
</dbReference>
<accession>A0ABP9R499</accession>
<name>A0ABP9R499_9GAMM</name>
<evidence type="ECO:0000256" key="4">
    <source>
        <dbReference type="ARBA" id="ARBA00022496"/>
    </source>
</evidence>
<evidence type="ECO:0000313" key="9">
    <source>
        <dbReference type="Proteomes" id="UP001500074"/>
    </source>
</evidence>
<reference evidence="9" key="1">
    <citation type="journal article" date="2019" name="Int. J. Syst. Evol. Microbiol.">
        <title>The Global Catalogue of Microorganisms (GCM) 10K type strain sequencing project: providing services to taxonomists for standard genome sequencing and annotation.</title>
        <authorList>
            <consortium name="The Broad Institute Genomics Platform"/>
            <consortium name="The Broad Institute Genome Sequencing Center for Infectious Disease"/>
            <person name="Wu L."/>
            <person name="Ma J."/>
        </authorList>
    </citation>
    <scope>NUCLEOTIDE SEQUENCE [LARGE SCALE GENOMIC DNA]</scope>
    <source>
        <strain evidence="9">JCM 18472</strain>
    </source>
</reference>
<dbReference type="CDD" id="cd01146">
    <property type="entry name" value="FhuD"/>
    <property type="match status" value="1"/>
</dbReference>
<sequence length="308" mass="32757">MSPIRPPHTASSLIAALLLALLSGLLLARPASADVSSNTPPRLATIDWTIAETLLGLGVTPRGIAQTGAYRDWVGAPELPATVADLGLRAQPNLELLADLAPERILISPMFASLESRLSQIAPVSTVALYAREGPLWPNLLAATREIAELAGRPQAAERLIAASQARIAALADTLPPIERPLLMVQFMNARHVRIFGEKSLYDAVLDRLGLANAWTGATNSWGFSLVGLEALAGIDARLVVVEPLPAGVEAALADSGLWRRLEPVRNDRVVTLPPVWSFGGLPSAQRFAEQLAAALRAAERNAEDDIP</sequence>
<keyword evidence="4" id="KW-0410">Iron transport</keyword>
<evidence type="ECO:0000256" key="3">
    <source>
        <dbReference type="ARBA" id="ARBA00022448"/>
    </source>
</evidence>
<proteinExistence type="inferred from homology"/>
<keyword evidence="5 6" id="KW-0732">Signal</keyword>
<evidence type="ECO:0000313" key="8">
    <source>
        <dbReference type="EMBL" id="GAA5171343.1"/>
    </source>
</evidence>
<comment type="similarity">
    <text evidence="2">Belongs to the bacterial solute-binding protein 8 family.</text>
</comment>
<dbReference type="Gene3D" id="3.40.50.1980">
    <property type="entry name" value="Nitrogenase molybdenum iron protein domain"/>
    <property type="match status" value="2"/>
</dbReference>
<comment type="subcellular location">
    <subcellularLocation>
        <location evidence="1">Cell envelope</location>
    </subcellularLocation>
</comment>
<comment type="caution">
    <text evidence="8">The sequence shown here is derived from an EMBL/GenBank/DDBJ whole genome shotgun (WGS) entry which is preliminary data.</text>
</comment>
<feature type="domain" description="Fe/B12 periplasmic-binding" evidence="7">
    <location>
        <begin position="42"/>
        <end position="300"/>
    </location>
</feature>
<dbReference type="SUPFAM" id="SSF53807">
    <property type="entry name" value="Helical backbone' metal receptor"/>
    <property type="match status" value="1"/>
</dbReference>
<dbReference type="PANTHER" id="PTHR30532:SF1">
    <property type="entry name" value="IRON(3+)-HYDROXAMATE-BINDING PROTEIN FHUD"/>
    <property type="match status" value="1"/>
</dbReference>
<dbReference type="EMBL" id="BAABKI010000009">
    <property type="protein sequence ID" value="GAA5171343.1"/>
    <property type="molecule type" value="Genomic_DNA"/>
</dbReference>
<feature type="chain" id="PRO_5047320330" evidence="6">
    <location>
        <begin position="34"/>
        <end position="308"/>
    </location>
</feature>
<dbReference type="InterPro" id="IPR002491">
    <property type="entry name" value="ABC_transptr_periplasmic_BD"/>
</dbReference>
<organism evidence="8 9">
    <name type="scientific">Modicisalibacter zincidurans</name>
    <dbReference type="NCBI Taxonomy" id="1178777"/>
    <lineage>
        <taxon>Bacteria</taxon>
        <taxon>Pseudomonadati</taxon>
        <taxon>Pseudomonadota</taxon>
        <taxon>Gammaproteobacteria</taxon>
        <taxon>Oceanospirillales</taxon>
        <taxon>Halomonadaceae</taxon>
        <taxon>Modicisalibacter</taxon>
    </lineage>
</organism>
<dbReference type="PRINTS" id="PR01715">
    <property type="entry name" value="FERRIBNDNGPP"/>
</dbReference>
<dbReference type="PROSITE" id="PS50983">
    <property type="entry name" value="FE_B12_PBP"/>
    <property type="match status" value="1"/>
</dbReference>
<evidence type="ECO:0000256" key="2">
    <source>
        <dbReference type="ARBA" id="ARBA00008814"/>
    </source>
</evidence>
<evidence type="ECO:0000259" key="7">
    <source>
        <dbReference type="PROSITE" id="PS50983"/>
    </source>
</evidence>
<dbReference type="Proteomes" id="UP001500074">
    <property type="component" value="Unassembled WGS sequence"/>
</dbReference>